<dbReference type="AlphaFoldDB" id="A0A4P6EK54"/>
<evidence type="ECO:0000313" key="1">
    <source>
        <dbReference type="EMBL" id="QAY62992.1"/>
    </source>
</evidence>
<gene>
    <name evidence="1" type="ORF">ET495_06755</name>
</gene>
<dbReference type="OrthoDB" id="3260805at2"/>
<dbReference type="EMBL" id="CP035495">
    <property type="protein sequence ID" value="QAY62992.1"/>
    <property type="molecule type" value="Genomic_DNA"/>
</dbReference>
<organism evidence="1 2">
    <name type="scientific">Xylanimonas allomyrinae</name>
    <dbReference type="NCBI Taxonomy" id="2509459"/>
    <lineage>
        <taxon>Bacteria</taxon>
        <taxon>Bacillati</taxon>
        <taxon>Actinomycetota</taxon>
        <taxon>Actinomycetes</taxon>
        <taxon>Micrococcales</taxon>
        <taxon>Promicromonosporaceae</taxon>
        <taxon>Xylanimonas</taxon>
    </lineage>
</organism>
<name>A0A4P6EK54_9MICO</name>
<reference evidence="1 2" key="1">
    <citation type="submission" date="2019-01" db="EMBL/GenBank/DDBJ databases">
        <title>Genome sequencing of strain 2JSPR-7.</title>
        <authorList>
            <person name="Heo J."/>
            <person name="Kim S.-J."/>
            <person name="Kim J.-S."/>
            <person name="Hong S.-B."/>
            <person name="Kwon S.-W."/>
        </authorList>
    </citation>
    <scope>NUCLEOTIDE SEQUENCE [LARGE SCALE GENOMIC DNA]</scope>
    <source>
        <strain evidence="1 2">2JSPR-7</strain>
    </source>
</reference>
<keyword evidence="2" id="KW-1185">Reference proteome</keyword>
<dbReference type="KEGG" id="xyl:ET495_06755"/>
<evidence type="ECO:0000313" key="2">
    <source>
        <dbReference type="Proteomes" id="UP000291758"/>
    </source>
</evidence>
<dbReference type="Proteomes" id="UP000291758">
    <property type="component" value="Chromosome"/>
</dbReference>
<proteinExistence type="predicted"/>
<sequence>MWSRRPSIPAGVRSALGLPNTERVLAAALLTDGGWAVATRTELITTDGSADVVVRHVWSDVDRASFDPAHAAITVRWVDQQAPLRLRLADATRSRLARVVRERVEWSVVLAEEVPLPGDRTARVAVRRDVDGTLFSQVLAGAGVDLDAPDVGPVVDAAEQRVRAAAGMAW</sequence>
<accession>A0A4P6EK54</accession>
<protein>
    <submittedName>
        <fullName evidence="1">Uncharacterized protein</fullName>
    </submittedName>
</protein>